<dbReference type="RefSeq" id="WP_073398766.1">
    <property type="nucleotide sequence ID" value="NZ_FQTV01000001.1"/>
</dbReference>
<keyword evidence="4" id="KW-1185">Reference proteome</keyword>
<evidence type="ECO:0000313" key="3">
    <source>
        <dbReference type="EMBL" id="SHE42340.1"/>
    </source>
</evidence>
<dbReference type="InterPro" id="IPR025665">
    <property type="entry name" value="Beta-barrel_OMP_2"/>
</dbReference>
<dbReference type="Pfam" id="PF13568">
    <property type="entry name" value="OMP_b-brl_2"/>
    <property type="match status" value="1"/>
</dbReference>
<feature type="signal peptide" evidence="1">
    <location>
        <begin position="1"/>
        <end position="19"/>
    </location>
</feature>
<evidence type="ECO:0000313" key="4">
    <source>
        <dbReference type="Proteomes" id="UP000184509"/>
    </source>
</evidence>
<dbReference type="STRING" id="1297750.SAMN05444405_101339"/>
<name>A0A1M4TD11_9BACE</name>
<organism evidence="3 4">
    <name type="scientific">Bacteroides luti</name>
    <dbReference type="NCBI Taxonomy" id="1297750"/>
    <lineage>
        <taxon>Bacteria</taxon>
        <taxon>Pseudomonadati</taxon>
        <taxon>Bacteroidota</taxon>
        <taxon>Bacteroidia</taxon>
        <taxon>Bacteroidales</taxon>
        <taxon>Bacteroidaceae</taxon>
        <taxon>Bacteroides</taxon>
    </lineage>
</organism>
<evidence type="ECO:0000256" key="1">
    <source>
        <dbReference type="SAM" id="SignalP"/>
    </source>
</evidence>
<accession>A0A1M4TD11</accession>
<evidence type="ECO:0000259" key="2">
    <source>
        <dbReference type="Pfam" id="PF13568"/>
    </source>
</evidence>
<dbReference type="Proteomes" id="UP000184509">
    <property type="component" value="Unassembled WGS sequence"/>
</dbReference>
<feature type="chain" id="PRO_5012070021" evidence="1">
    <location>
        <begin position="20"/>
        <end position="239"/>
    </location>
</feature>
<dbReference type="EMBL" id="FQTV01000001">
    <property type="protein sequence ID" value="SHE42340.1"/>
    <property type="molecule type" value="Genomic_DNA"/>
</dbReference>
<reference evidence="3 4" key="1">
    <citation type="submission" date="2016-11" db="EMBL/GenBank/DDBJ databases">
        <authorList>
            <person name="Jaros S."/>
            <person name="Januszkiewicz K."/>
            <person name="Wedrychowicz H."/>
        </authorList>
    </citation>
    <scope>NUCLEOTIDE SEQUENCE [LARGE SCALE GENOMIC DNA]</scope>
    <source>
        <strain evidence="3 4">DSM 26991</strain>
    </source>
</reference>
<protein>
    <submittedName>
        <fullName evidence="3">Outer membrane protein beta-barrel domain-containing protein</fullName>
    </submittedName>
</protein>
<dbReference type="PROSITE" id="PS51257">
    <property type="entry name" value="PROKAR_LIPOPROTEIN"/>
    <property type="match status" value="1"/>
</dbReference>
<dbReference type="OrthoDB" id="1047099at2"/>
<proteinExistence type="predicted"/>
<feature type="domain" description="Outer membrane protein beta-barrel" evidence="2">
    <location>
        <begin position="18"/>
        <end position="202"/>
    </location>
</feature>
<keyword evidence="1" id="KW-0732">Signal</keyword>
<dbReference type="AlphaFoldDB" id="A0A1M4TD11"/>
<gene>
    <name evidence="3" type="ORF">SAMN05444405_101339</name>
</gene>
<sequence length="239" mass="27474">MKKIALFLFVLGWSFSCFAQEDVKNTHENKVNFGIKGGFNASMYYIDEFKIKDITINEVQNNYKVGHFGAIFLRINMKKHFIEPELSYHVSKSEISFDKRGSQHPDIEPDYASVNSTIHTIEMPLLYGYNFIKEGPYGMAFFFGPKFKYILNSKSKLEFTNFDQEGIKEKLYPVNMNAVAGVGVNISNIFFDFRYEVGLRNISKSVTYIESNSDGTEEVANIIFKRRSNLLSFSLGVIF</sequence>